<dbReference type="AlphaFoldDB" id="A0A1R3L6E2"/>
<keyword evidence="4" id="KW-1185">Reference proteome</keyword>
<evidence type="ECO:0000256" key="2">
    <source>
        <dbReference type="PROSITE-ProRule" id="PRU00708"/>
    </source>
</evidence>
<dbReference type="PANTHER" id="PTHR47926:SF485">
    <property type="entry name" value="REPEAT-LIKE SUPERFAMILY PROTEIN, PUTATIVE-RELATED"/>
    <property type="match status" value="1"/>
</dbReference>
<organism evidence="3 4">
    <name type="scientific">Asparagus officinalis</name>
    <name type="common">Garden asparagus</name>
    <dbReference type="NCBI Taxonomy" id="4686"/>
    <lineage>
        <taxon>Eukaryota</taxon>
        <taxon>Viridiplantae</taxon>
        <taxon>Streptophyta</taxon>
        <taxon>Embryophyta</taxon>
        <taxon>Tracheophyta</taxon>
        <taxon>Spermatophyta</taxon>
        <taxon>Magnoliopsida</taxon>
        <taxon>Liliopsida</taxon>
        <taxon>Asparagales</taxon>
        <taxon>Asparagaceae</taxon>
        <taxon>Asparagoideae</taxon>
        <taxon>Asparagus</taxon>
    </lineage>
</organism>
<evidence type="ECO:0000313" key="4">
    <source>
        <dbReference type="Proteomes" id="UP000243459"/>
    </source>
</evidence>
<dbReference type="Gramene" id="ONK55180">
    <property type="protein sequence ID" value="ONK55180"/>
    <property type="gene ID" value="A4U43_UnF6720"/>
</dbReference>
<dbReference type="InterPro" id="IPR011990">
    <property type="entry name" value="TPR-like_helical_dom_sf"/>
</dbReference>
<dbReference type="Gene3D" id="1.25.40.10">
    <property type="entry name" value="Tetratricopeptide repeat domain"/>
    <property type="match status" value="1"/>
</dbReference>
<accession>A0A1R3L6E2</accession>
<protein>
    <recommendedName>
        <fullName evidence="5">Pentatricopeptide repeat-containing protein</fullName>
    </recommendedName>
</protein>
<dbReference type="PANTHER" id="PTHR47926">
    <property type="entry name" value="PENTATRICOPEPTIDE REPEAT-CONTAINING PROTEIN"/>
    <property type="match status" value="1"/>
</dbReference>
<dbReference type="InterPro" id="IPR046960">
    <property type="entry name" value="PPR_At4g14850-like_plant"/>
</dbReference>
<dbReference type="GO" id="GO:0009451">
    <property type="term" value="P:RNA modification"/>
    <property type="evidence" value="ECO:0007669"/>
    <property type="project" value="InterPro"/>
</dbReference>
<feature type="repeat" description="PPR" evidence="2">
    <location>
        <begin position="109"/>
        <end position="143"/>
    </location>
</feature>
<dbReference type="InterPro" id="IPR002885">
    <property type="entry name" value="PPR_rpt"/>
</dbReference>
<name>A0A1R3L6E2_ASPOF</name>
<proteinExistence type="predicted"/>
<sequence length="166" mass="19020">MLLRAQIVKLGFEEDLYVRNSAIHMYACFGHPGSTWKLSEGFVEEADIVTWNSMIDRCVKNEMVEGALELFDEMRDNDLVSWNTMIGGYASVGMMKKVRELCSIMPKWDVVMWNSMIDKYARDANVALARGFFNSMPKKSLVSWKVMLDLYARGKDLRSVASSLIR</sequence>
<gene>
    <name evidence="3" type="ORF">A4U43_UnF6720</name>
</gene>
<reference evidence="4" key="1">
    <citation type="journal article" date="2017" name="Nat. Commun.">
        <title>The asparagus genome sheds light on the origin and evolution of a young Y chromosome.</title>
        <authorList>
            <person name="Harkess A."/>
            <person name="Zhou J."/>
            <person name="Xu C."/>
            <person name="Bowers J.E."/>
            <person name="Van der Hulst R."/>
            <person name="Ayyampalayam S."/>
            <person name="Mercati F."/>
            <person name="Riccardi P."/>
            <person name="McKain M.R."/>
            <person name="Kakrana A."/>
            <person name="Tang H."/>
            <person name="Ray J."/>
            <person name="Groenendijk J."/>
            <person name="Arikit S."/>
            <person name="Mathioni S.M."/>
            <person name="Nakano M."/>
            <person name="Shan H."/>
            <person name="Telgmann-Rauber A."/>
            <person name="Kanno A."/>
            <person name="Yue Z."/>
            <person name="Chen H."/>
            <person name="Li W."/>
            <person name="Chen Y."/>
            <person name="Xu X."/>
            <person name="Zhang Y."/>
            <person name="Luo S."/>
            <person name="Chen H."/>
            <person name="Gao J."/>
            <person name="Mao Z."/>
            <person name="Pires J.C."/>
            <person name="Luo M."/>
            <person name="Kudrna D."/>
            <person name="Wing R.A."/>
            <person name="Meyers B.C."/>
            <person name="Yi K."/>
            <person name="Kong H."/>
            <person name="Lavrijsen P."/>
            <person name="Sunseri F."/>
            <person name="Falavigna A."/>
            <person name="Ye Y."/>
            <person name="Leebens-Mack J.H."/>
            <person name="Chen G."/>
        </authorList>
    </citation>
    <scope>NUCLEOTIDE SEQUENCE [LARGE SCALE GENOMIC DNA]</scope>
    <source>
        <strain evidence="4">cv. DH0086</strain>
    </source>
</reference>
<evidence type="ECO:0000256" key="1">
    <source>
        <dbReference type="ARBA" id="ARBA00022737"/>
    </source>
</evidence>
<keyword evidence="1" id="KW-0677">Repeat</keyword>
<evidence type="ECO:0008006" key="5">
    <source>
        <dbReference type="Google" id="ProtNLM"/>
    </source>
</evidence>
<dbReference type="NCBIfam" id="TIGR00756">
    <property type="entry name" value="PPR"/>
    <property type="match status" value="3"/>
</dbReference>
<dbReference type="Proteomes" id="UP000243459">
    <property type="component" value="Unassembled WGS sequence"/>
</dbReference>
<evidence type="ECO:0000313" key="3">
    <source>
        <dbReference type="EMBL" id="ONK55180.1"/>
    </source>
</evidence>
<feature type="repeat" description="PPR" evidence="2">
    <location>
        <begin position="47"/>
        <end position="81"/>
    </location>
</feature>
<dbReference type="PROSITE" id="PS51375">
    <property type="entry name" value="PPR"/>
    <property type="match status" value="2"/>
</dbReference>
<dbReference type="Pfam" id="PF01535">
    <property type="entry name" value="PPR"/>
    <property type="match status" value="3"/>
</dbReference>
<dbReference type="EMBL" id="KV863697">
    <property type="protein sequence ID" value="ONK55180.1"/>
    <property type="molecule type" value="Genomic_DNA"/>
</dbReference>
<dbReference type="OMA" id="RCVKNEM"/>
<dbReference type="GO" id="GO:0003723">
    <property type="term" value="F:RNA binding"/>
    <property type="evidence" value="ECO:0007669"/>
    <property type="project" value="InterPro"/>
</dbReference>